<dbReference type="Pfam" id="PF17782">
    <property type="entry name" value="WHD_DprA"/>
    <property type="match status" value="1"/>
</dbReference>
<evidence type="ECO:0000259" key="3">
    <source>
        <dbReference type="Pfam" id="PF17782"/>
    </source>
</evidence>
<dbReference type="InterPro" id="IPR010994">
    <property type="entry name" value="RuvA_2-like"/>
</dbReference>
<comment type="caution">
    <text evidence="4">The sequence shown here is derived from an EMBL/GenBank/DDBJ whole genome shotgun (WGS) entry which is preliminary data.</text>
</comment>
<sequence>MSDQTPYYLAFSYAPGIGPYRFSLLLEEFKTVENIYNASKLELGQILGPRTVEKFLIFRKEFRPHSISNELYKKGIHIIPFGSPEYPMQLVHIPDPPICLYLRGNVKLLSEPYEKYIAIVGTRVPSTYGRITTRQCARLLSDHGYIIVSGMAYGIDSEAHAATLDVNGKTVAVLGCGLEAGYPYTGGQMAQRIIDGGGAIISEFSPATITKKGFFVTRNRLVSGLCKAVVVVEGSDKSGTLTTAKYAQDQGRDLFAVPSNINSYLSKAPNFLISQGATIVTAPEDILKYYNIKPKQDYKKFLVENLNEDEARVADHLAKEFSYADDIARKLKIPIILVSNTLTTLELKGIIAKNDKGEYYISNGHS</sequence>
<dbReference type="GO" id="GO:0009294">
    <property type="term" value="P:DNA-mediated transformation"/>
    <property type="evidence" value="ECO:0007669"/>
    <property type="project" value="InterPro"/>
</dbReference>
<protein>
    <submittedName>
        <fullName evidence="4">DNA protecting protein DprA</fullName>
    </submittedName>
</protein>
<feature type="domain" description="Smf/DprA SLOG" evidence="2">
    <location>
        <begin position="78"/>
        <end position="290"/>
    </location>
</feature>
<comment type="similarity">
    <text evidence="1">Belongs to the DprA/Smf family.</text>
</comment>
<evidence type="ECO:0000313" key="5">
    <source>
        <dbReference type="Proteomes" id="UP000179024"/>
    </source>
</evidence>
<proteinExistence type="inferred from homology"/>
<dbReference type="SUPFAM" id="SSF102405">
    <property type="entry name" value="MCP/YpsA-like"/>
    <property type="match status" value="1"/>
</dbReference>
<dbReference type="Gene3D" id="1.10.10.10">
    <property type="entry name" value="Winged helix-like DNA-binding domain superfamily/Winged helix DNA-binding domain"/>
    <property type="match status" value="1"/>
</dbReference>
<accession>A0A1F7I635</accession>
<evidence type="ECO:0000313" key="4">
    <source>
        <dbReference type="EMBL" id="OGK38722.1"/>
    </source>
</evidence>
<gene>
    <name evidence="4" type="ORF">A3F34_01210</name>
</gene>
<dbReference type="EMBL" id="MGAE01000049">
    <property type="protein sequence ID" value="OGK38722.1"/>
    <property type="molecule type" value="Genomic_DNA"/>
</dbReference>
<organism evidence="4 5">
    <name type="scientific">Candidatus Roizmanbacteria bacterium RIFCSPHIGHO2_12_FULL_44_10</name>
    <dbReference type="NCBI Taxonomy" id="1802054"/>
    <lineage>
        <taxon>Bacteria</taxon>
        <taxon>Candidatus Roizmaniibacteriota</taxon>
    </lineage>
</organism>
<dbReference type="AlphaFoldDB" id="A0A1F7I635"/>
<name>A0A1F7I635_9BACT</name>
<reference evidence="4 5" key="1">
    <citation type="journal article" date="2016" name="Nat. Commun.">
        <title>Thousands of microbial genomes shed light on interconnected biogeochemical processes in an aquifer system.</title>
        <authorList>
            <person name="Anantharaman K."/>
            <person name="Brown C.T."/>
            <person name="Hug L.A."/>
            <person name="Sharon I."/>
            <person name="Castelle C.J."/>
            <person name="Probst A.J."/>
            <person name="Thomas B.C."/>
            <person name="Singh A."/>
            <person name="Wilkins M.J."/>
            <person name="Karaoz U."/>
            <person name="Brodie E.L."/>
            <person name="Williams K.H."/>
            <person name="Hubbard S.S."/>
            <person name="Banfield J.F."/>
        </authorList>
    </citation>
    <scope>NUCLEOTIDE SEQUENCE [LARGE SCALE GENOMIC DNA]</scope>
</reference>
<dbReference type="PANTHER" id="PTHR43022:SF1">
    <property type="entry name" value="PROTEIN SMF"/>
    <property type="match status" value="1"/>
</dbReference>
<dbReference type="Pfam" id="PF02481">
    <property type="entry name" value="DNA_processg_A"/>
    <property type="match status" value="1"/>
</dbReference>
<dbReference type="InterPro" id="IPR036388">
    <property type="entry name" value="WH-like_DNA-bd_sf"/>
</dbReference>
<dbReference type="Proteomes" id="UP000179024">
    <property type="component" value="Unassembled WGS sequence"/>
</dbReference>
<evidence type="ECO:0000259" key="2">
    <source>
        <dbReference type="Pfam" id="PF02481"/>
    </source>
</evidence>
<dbReference type="InterPro" id="IPR003488">
    <property type="entry name" value="DprA"/>
</dbReference>
<dbReference type="InterPro" id="IPR057666">
    <property type="entry name" value="DrpA_SLOG"/>
</dbReference>
<feature type="domain" description="DprA winged helix" evidence="3">
    <location>
        <begin position="305"/>
        <end position="352"/>
    </location>
</feature>
<dbReference type="NCBIfam" id="TIGR00732">
    <property type="entry name" value="dprA"/>
    <property type="match status" value="1"/>
</dbReference>
<dbReference type="PANTHER" id="PTHR43022">
    <property type="entry name" value="PROTEIN SMF"/>
    <property type="match status" value="1"/>
</dbReference>
<dbReference type="SUPFAM" id="SSF47781">
    <property type="entry name" value="RuvA domain 2-like"/>
    <property type="match status" value="1"/>
</dbReference>
<evidence type="ECO:0000256" key="1">
    <source>
        <dbReference type="ARBA" id="ARBA00006525"/>
    </source>
</evidence>
<dbReference type="InterPro" id="IPR041614">
    <property type="entry name" value="DprA_WH"/>
</dbReference>
<dbReference type="Gene3D" id="3.40.50.450">
    <property type="match status" value="1"/>
</dbReference>